<sequence>MCCGYLTACVSSPRNYNLTYSLCEQTRE</sequence>
<dbReference type="EMBL" id="JRRC01424093">
    <property type="protein sequence ID" value="KHG05120.1"/>
    <property type="molecule type" value="Genomic_DNA"/>
</dbReference>
<evidence type="ECO:0000313" key="1">
    <source>
        <dbReference type="EMBL" id="KHG05120.1"/>
    </source>
</evidence>
<accession>A0A0B0MWG1</accession>
<dbReference type="Proteomes" id="UP000032142">
    <property type="component" value="Unassembled WGS sequence"/>
</dbReference>
<comment type="caution">
    <text evidence="1">The sequence shown here is derived from an EMBL/GenBank/DDBJ whole genome shotgun (WGS) entry which is preliminary data.</text>
</comment>
<reference evidence="2" key="1">
    <citation type="submission" date="2014-09" db="EMBL/GenBank/DDBJ databases">
        <authorList>
            <person name="Mudge J."/>
            <person name="Ramaraj T."/>
            <person name="Lindquist I.E."/>
            <person name="Bharti A.K."/>
            <person name="Sundararajan A."/>
            <person name="Cameron C.T."/>
            <person name="Woodward J.E."/>
            <person name="May G.D."/>
            <person name="Brubaker C."/>
            <person name="Broadhvest J."/>
            <person name="Wilkins T.A."/>
        </authorList>
    </citation>
    <scope>NUCLEOTIDE SEQUENCE</scope>
    <source>
        <strain evidence="2">cv. AKA8401</strain>
    </source>
</reference>
<dbReference type="AlphaFoldDB" id="A0A0B0MWG1"/>
<name>A0A0B0MWG1_GOSAR</name>
<keyword evidence="2" id="KW-1185">Reference proteome</keyword>
<evidence type="ECO:0000313" key="2">
    <source>
        <dbReference type="Proteomes" id="UP000032142"/>
    </source>
</evidence>
<proteinExistence type="predicted"/>
<gene>
    <name evidence="1" type="ORF">F383_31401</name>
</gene>
<organism evidence="1 2">
    <name type="scientific">Gossypium arboreum</name>
    <name type="common">Tree cotton</name>
    <name type="synonym">Gossypium nanking</name>
    <dbReference type="NCBI Taxonomy" id="29729"/>
    <lineage>
        <taxon>Eukaryota</taxon>
        <taxon>Viridiplantae</taxon>
        <taxon>Streptophyta</taxon>
        <taxon>Embryophyta</taxon>
        <taxon>Tracheophyta</taxon>
        <taxon>Spermatophyta</taxon>
        <taxon>Magnoliopsida</taxon>
        <taxon>eudicotyledons</taxon>
        <taxon>Gunneridae</taxon>
        <taxon>Pentapetalae</taxon>
        <taxon>rosids</taxon>
        <taxon>malvids</taxon>
        <taxon>Malvales</taxon>
        <taxon>Malvaceae</taxon>
        <taxon>Malvoideae</taxon>
        <taxon>Gossypium</taxon>
    </lineage>
</organism>
<protein>
    <submittedName>
        <fullName evidence="1">Uncharacterized protein</fullName>
    </submittedName>
</protein>